<name>A0A427AX01_ENSVE</name>
<evidence type="ECO:0000313" key="2">
    <source>
        <dbReference type="EMBL" id="RRT80782.1"/>
    </source>
</evidence>
<protein>
    <submittedName>
        <fullName evidence="2">Uncharacterized protein</fullName>
    </submittedName>
</protein>
<comment type="caution">
    <text evidence="2">The sequence shown here is derived from an EMBL/GenBank/DDBJ whole genome shotgun (WGS) entry which is preliminary data.</text>
</comment>
<proteinExistence type="predicted"/>
<evidence type="ECO:0000313" key="3">
    <source>
        <dbReference type="Proteomes" id="UP000287651"/>
    </source>
</evidence>
<organism evidence="2 3">
    <name type="scientific">Ensete ventricosum</name>
    <name type="common">Abyssinian banana</name>
    <name type="synonym">Musa ensete</name>
    <dbReference type="NCBI Taxonomy" id="4639"/>
    <lineage>
        <taxon>Eukaryota</taxon>
        <taxon>Viridiplantae</taxon>
        <taxon>Streptophyta</taxon>
        <taxon>Embryophyta</taxon>
        <taxon>Tracheophyta</taxon>
        <taxon>Spermatophyta</taxon>
        <taxon>Magnoliopsida</taxon>
        <taxon>Liliopsida</taxon>
        <taxon>Zingiberales</taxon>
        <taxon>Musaceae</taxon>
        <taxon>Ensete</taxon>
    </lineage>
</organism>
<reference evidence="2 3" key="1">
    <citation type="journal article" date="2014" name="Agronomy (Basel)">
        <title>A Draft Genome Sequence for Ensete ventricosum, the Drought-Tolerant Tree Against Hunger.</title>
        <authorList>
            <person name="Harrison J."/>
            <person name="Moore K.A."/>
            <person name="Paszkiewicz K."/>
            <person name="Jones T."/>
            <person name="Grant M."/>
            <person name="Ambacheew D."/>
            <person name="Muzemil S."/>
            <person name="Studholme D.J."/>
        </authorList>
    </citation>
    <scope>NUCLEOTIDE SEQUENCE [LARGE SCALE GENOMIC DNA]</scope>
</reference>
<dbReference type="EMBL" id="AMZH03001062">
    <property type="protein sequence ID" value="RRT80782.1"/>
    <property type="molecule type" value="Genomic_DNA"/>
</dbReference>
<sequence length="99" mass="10381">MLGPPNECSCKAGRRTGRGKGGDEFVPKNLNSSGPQLFDFLWTVAVIAPRFVPIAETVILPSFLCTVIDGLAASTGSTAARRDPLLAVITVPVGEGVQR</sequence>
<dbReference type="Proteomes" id="UP000287651">
    <property type="component" value="Unassembled WGS sequence"/>
</dbReference>
<feature type="region of interest" description="Disordered" evidence="1">
    <location>
        <begin position="1"/>
        <end position="29"/>
    </location>
</feature>
<evidence type="ECO:0000256" key="1">
    <source>
        <dbReference type="SAM" id="MobiDB-lite"/>
    </source>
</evidence>
<accession>A0A427AX01</accession>
<gene>
    <name evidence="2" type="ORF">B296_00020641</name>
</gene>
<dbReference type="AlphaFoldDB" id="A0A427AX01"/>